<comment type="caution">
    <text evidence="1">The sequence shown here is derived from an EMBL/GenBank/DDBJ whole genome shotgun (WGS) entry which is preliminary data.</text>
</comment>
<dbReference type="Proteomes" id="UP000729402">
    <property type="component" value="Unassembled WGS sequence"/>
</dbReference>
<evidence type="ECO:0000313" key="1">
    <source>
        <dbReference type="EMBL" id="KAG8083432.1"/>
    </source>
</evidence>
<evidence type="ECO:0000313" key="2">
    <source>
        <dbReference type="Proteomes" id="UP000729402"/>
    </source>
</evidence>
<reference evidence="1" key="2">
    <citation type="submission" date="2021-02" db="EMBL/GenBank/DDBJ databases">
        <authorList>
            <person name="Kimball J.A."/>
            <person name="Haas M.W."/>
            <person name="Macchietto M."/>
            <person name="Kono T."/>
            <person name="Duquette J."/>
            <person name="Shao M."/>
        </authorList>
    </citation>
    <scope>NUCLEOTIDE SEQUENCE</scope>
    <source>
        <tissue evidence="1">Fresh leaf tissue</tissue>
    </source>
</reference>
<name>A0A8J5VSW3_ZIZPA</name>
<organism evidence="1 2">
    <name type="scientific">Zizania palustris</name>
    <name type="common">Northern wild rice</name>
    <dbReference type="NCBI Taxonomy" id="103762"/>
    <lineage>
        <taxon>Eukaryota</taxon>
        <taxon>Viridiplantae</taxon>
        <taxon>Streptophyta</taxon>
        <taxon>Embryophyta</taxon>
        <taxon>Tracheophyta</taxon>
        <taxon>Spermatophyta</taxon>
        <taxon>Magnoliopsida</taxon>
        <taxon>Liliopsida</taxon>
        <taxon>Poales</taxon>
        <taxon>Poaceae</taxon>
        <taxon>BOP clade</taxon>
        <taxon>Oryzoideae</taxon>
        <taxon>Oryzeae</taxon>
        <taxon>Zizaniinae</taxon>
        <taxon>Zizania</taxon>
    </lineage>
</organism>
<dbReference type="AlphaFoldDB" id="A0A8J5VSW3"/>
<dbReference type="EMBL" id="JAAALK010000085">
    <property type="protein sequence ID" value="KAG8083432.1"/>
    <property type="molecule type" value="Genomic_DNA"/>
</dbReference>
<keyword evidence="2" id="KW-1185">Reference proteome</keyword>
<gene>
    <name evidence="1" type="ORF">GUJ93_ZPchr0015g6766</name>
</gene>
<sequence>MKTLPRWANFARIIGMGSRMKRIRPPTSGTTKMVSDNLLPPPLDLKNSLMNMMVATGNAAPAISLYRLSMRSIISLPHPH</sequence>
<protein>
    <submittedName>
        <fullName evidence="1">Uncharacterized protein</fullName>
    </submittedName>
</protein>
<proteinExistence type="predicted"/>
<accession>A0A8J5VSW3</accession>
<reference evidence="1" key="1">
    <citation type="journal article" date="2021" name="bioRxiv">
        <title>Whole Genome Assembly and Annotation of Northern Wild Rice, Zizania palustris L., Supports a Whole Genome Duplication in the Zizania Genus.</title>
        <authorList>
            <person name="Haas M."/>
            <person name="Kono T."/>
            <person name="Macchietto M."/>
            <person name="Millas R."/>
            <person name="McGilp L."/>
            <person name="Shao M."/>
            <person name="Duquette J."/>
            <person name="Hirsch C.N."/>
            <person name="Kimball J."/>
        </authorList>
    </citation>
    <scope>NUCLEOTIDE SEQUENCE</scope>
    <source>
        <tissue evidence="1">Fresh leaf tissue</tissue>
    </source>
</reference>